<evidence type="ECO:0000256" key="2">
    <source>
        <dbReference type="ARBA" id="ARBA00005417"/>
    </source>
</evidence>
<dbReference type="PROSITE" id="PS50893">
    <property type="entry name" value="ABC_TRANSPORTER_2"/>
    <property type="match status" value="2"/>
</dbReference>
<comment type="similarity">
    <text evidence="2">Belongs to the ABC transporter superfamily.</text>
</comment>
<evidence type="ECO:0000313" key="7">
    <source>
        <dbReference type="EMBL" id="XAE41060.1"/>
    </source>
</evidence>
<organism evidence="7 8">
    <name type="scientific">Nguyenibacter vanlangensis</name>
    <dbReference type="NCBI Taxonomy" id="1216886"/>
    <lineage>
        <taxon>Bacteria</taxon>
        <taxon>Pseudomonadati</taxon>
        <taxon>Pseudomonadota</taxon>
        <taxon>Alphaproteobacteria</taxon>
        <taxon>Acetobacterales</taxon>
        <taxon>Acetobacteraceae</taxon>
        <taxon>Nguyenibacter</taxon>
    </lineage>
</organism>
<protein>
    <submittedName>
        <fullName evidence="7">ABC transporter ATP-binding protein</fullName>
    </submittedName>
</protein>
<feature type="domain" description="ABC transporter" evidence="6">
    <location>
        <begin position="283"/>
        <end position="535"/>
    </location>
</feature>
<dbReference type="Proteomes" id="UP001449795">
    <property type="component" value="Chromosome"/>
</dbReference>
<gene>
    <name evidence="7" type="ORF">AAC691_12035</name>
</gene>
<dbReference type="InterPro" id="IPR013563">
    <property type="entry name" value="Oligopep_ABC_C"/>
</dbReference>
<dbReference type="InterPro" id="IPR018072">
    <property type="entry name" value="Conotoxin_a-typ_CS"/>
</dbReference>
<dbReference type="PANTHER" id="PTHR43776:SF7">
    <property type="entry name" value="D,D-DIPEPTIDE TRANSPORT ATP-BINDING PROTEIN DDPF-RELATED"/>
    <property type="match status" value="1"/>
</dbReference>
<evidence type="ECO:0000256" key="3">
    <source>
        <dbReference type="ARBA" id="ARBA00022448"/>
    </source>
</evidence>
<dbReference type="CDD" id="cd03257">
    <property type="entry name" value="ABC_NikE_OppD_transporters"/>
    <property type="match status" value="2"/>
</dbReference>
<dbReference type="Pfam" id="PF00005">
    <property type="entry name" value="ABC_tran"/>
    <property type="match status" value="2"/>
</dbReference>
<keyword evidence="3" id="KW-0813">Transport</keyword>
<feature type="domain" description="ABC transporter" evidence="6">
    <location>
        <begin position="5"/>
        <end position="256"/>
    </location>
</feature>
<dbReference type="InterPro" id="IPR003593">
    <property type="entry name" value="AAA+_ATPase"/>
</dbReference>
<keyword evidence="4" id="KW-0547">Nucleotide-binding</keyword>
<dbReference type="SUPFAM" id="SSF52540">
    <property type="entry name" value="P-loop containing nucleoside triphosphate hydrolases"/>
    <property type="match status" value="2"/>
</dbReference>
<evidence type="ECO:0000259" key="6">
    <source>
        <dbReference type="PROSITE" id="PS50893"/>
    </source>
</evidence>
<accession>A0ABZ3D053</accession>
<dbReference type="EMBL" id="CP152276">
    <property type="protein sequence ID" value="XAE41060.1"/>
    <property type="molecule type" value="Genomic_DNA"/>
</dbReference>
<evidence type="ECO:0000313" key="8">
    <source>
        <dbReference type="Proteomes" id="UP001449795"/>
    </source>
</evidence>
<sequence>MTAIIHVEGLRIAGRRGRGAETPIVRGVDFSVRRGEMLALIGESGSGKTTIALALMGHVRPGCRITGGRVSVAGYDVAAMNAEERRALCGRVVSYVAQNAASAFNPALPVLRQVIEPALIHRVMPRRDLEGRAVALFRALALPQPERIGARYPGELSGGQLQRLMAAMALMAGPEIVIFDEPTTALDVTTQIEVLAAFKNALADQGVTGVYVTHDLAVVAQIADQAVVLKDGTVRETGPVARVLTAPRDDYSRRLLAAAEPRARRADGPVAEAARPVIEGPVLEVRDLVVGYGRGPASGPPGMVLPATVVVDRAAFAVPPGSTLGVIGESGCGKSTLARAIAGLQPWAAGDILLDGQKLAGRVEDRTAAQRRRLQMVAQNADGVLNPARTIGATLGRVVAFYDGLRGAAADRRVAELLEMVRLSPALAARLPSELSGGQKQRINFARALAAGPQIVLCDEITAALDTVVAAAILDLMAGLQRDLGLSFIFITHDLHALRAICDRVAVLYAGRVVECGPAASLDAGPHHPYMRLLRDSVPSMRPGWLEDTRARRAAQDLAPGPSLPPGLCCYHPRCADRIPGLCDRLPPPVRRTAGGAQIACHLEPTQFPETEA</sequence>
<dbReference type="Pfam" id="PF08352">
    <property type="entry name" value="oligo_HPY"/>
    <property type="match status" value="1"/>
</dbReference>
<evidence type="ECO:0000256" key="1">
    <source>
        <dbReference type="ARBA" id="ARBA00004417"/>
    </source>
</evidence>
<dbReference type="InterPro" id="IPR003439">
    <property type="entry name" value="ABC_transporter-like_ATP-bd"/>
</dbReference>
<comment type="subcellular location">
    <subcellularLocation>
        <location evidence="1">Cell inner membrane</location>
        <topology evidence="1">Peripheral membrane protein</topology>
    </subcellularLocation>
</comment>
<dbReference type="RefSeq" id="WP_342627059.1">
    <property type="nucleotide sequence ID" value="NZ_CP152276.1"/>
</dbReference>
<dbReference type="Gene3D" id="3.40.50.300">
    <property type="entry name" value="P-loop containing nucleotide triphosphate hydrolases"/>
    <property type="match status" value="2"/>
</dbReference>
<dbReference type="PROSITE" id="PS00211">
    <property type="entry name" value="ABC_TRANSPORTER_1"/>
    <property type="match status" value="1"/>
</dbReference>
<dbReference type="InterPro" id="IPR050319">
    <property type="entry name" value="ABC_transp_ATP-bind"/>
</dbReference>
<evidence type="ECO:0000256" key="5">
    <source>
        <dbReference type="ARBA" id="ARBA00022840"/>
    </source>
</evidence>
<evidence type="ECO:0000256" key="4">
    <source>
        <dbReference type="ARBA" id="ARBA00022741"/>
    </source>
</evidence>
<dbReference type="PROSITE" id="PS60014">
    <property type="entry name" value="ALPHA_CONOTOXIN"/>
    <property type="match status" value="1"/>
</dbReference>
<keyword evidence="8" id="KW-1185">Reference proteome</keyword>
<dbReference type="SMART" id="SM00382">
    <property type="entry name" value="AAA"/>
    <property type="match status" value="2"/>
</dbReference>
<dbReference type="PANTHER" id="PTHR43776">
    <property type="entry name" value="TRANSPORT ATP-BINDING PROTEIN"/>
    <property type="match status" value="1"/>
</dbReference>
<name>A0ABZ3D053_9PROT</name>
<keyword evidence="5 7" id="KW-0067">ATP-binding</keyword>
<reference evidence="7 8" key="1">
    <citation type="submission" date="2024-04" db="EMBL/GenBank/DDBJ databases">
        <title>Complete genome sequence of Nguyenibacter vanlangesis HBCM-1154, a strain capable of nitrogen fixation, IAA production, and phosphorus solubilization isolated from sugarcane soil.</title>
        <authorList>
            <person name="MY HANH P."/>
        </authorList>
    </citation>
    <scope>NUCLEOTIDE SEQUENCE [LARGE SCALE GENOMIC DNA]</scope>
    <source>
        <strain evidence="7 8">HBCM 1154</strain>
    </source>
</reference>
<dbReference type="GO" id="GO:0005524">
    <property type="term" value="F:ATP binding"/>
    <property type="evidence" value="ECO:0007669"/>
    <property type="project" value="UniProtKB-KW"/>
</dbReference>
<proteinExistence type="inferred from homology"/>
<dbReference type="InterPro" id="IPR017871">
    <property type="entry name" value="ABC_transporter-like_CS"/>
</dbReference>
<dbReference type="InterPro" id="IPR027417">
    <property type="entry name" value="P-loop_NTPase"/>
</dbReference>